<dbReference type="Gene3D" id="3.30.70.790">
    <property type="entry name" value="UreE, C-terminal domain"/>
    <property type="match status" value="1"/>
</dbReference>
<dbReference type="EMBL" id="JBHLTF010000027">
    <property type="protein sequence ID" value="MFC0717309.1"/>
    <property type="molecule type" value="Genomic_DNA"/>
</dbReference>
<feature type="compositionally biased region" description="Acidic residues" evidence="1">
    <location>
        <begin position="76"/>
        <end position="91"/>
    </location>
</feature>
<feature type="compositionally biased region" description="Basic and acidic residues" evidence="1">
    <location>
        <begin position="103"/>
        <end position="116"/>
    </location>
</feature>
<dbReference type="InterPro" id="IPR011322">
    <property type="entry name" value="N-reg_PII-like_a/b"/>
</dbReference>
<feature type="region of interest" description="Disordered" evidence="1">
    <location>
        <begin position="76"/>
        <end position="122"/>
    </location>
</feature>
<comment type="caution">
    <text evidence="3">The sequence shown here is derived from an EMBL/GenBank/DDBJ whole genome shotgun (WGS) entry which is preliminary data.</text>
</comment>
<dbReference type="SUPFAM" id="SSF54913">
    <property type="entry name" value="GlnB-like"/>
    <property type="match status" value="1"/>
</dbReference>
<dbReference type="Pfam" id="PF09413">
    <property type="entry name" value="DUF2007"/>
    <property type="match status" value="1"/>
</dbReference>
<gene>
    <name evidence="3" type="ORF">ACFFFU_06065</name>
</gene>
<evidence type="ECO:0000313" key="4">
    <source>
        <dbReference type="Proteomes" id="UP001589898"/>
    </source>
</evidence>
<accession>A0ABV6SV47</accession>
<feature type="domain" description="DUF2007" evidence="2">
    <location>
        <begin position="5"/>
        <end position="68"/>
    </location>
</feature>
<dbReference type="RefSeq" id="WP_189498416.1">
    <property type="nucleotide sequence ID" value="NZ_BMZT01000009.1"/>
</dbReference>
<name>A0ABV6SV47_9GAMM</name>
<evidence type="ECO:0000259" key="2">
    <source>
        <dbReference type="Pfam" id="PF09413"/>
    </source>
</evidence>
<evidence type="ECO:0000256" key="1">
    <source>
        <dbReference type="SAM" id="MobiDB-lite"/>
    </source>
</evidence>
<evidence type="ECO:0000313" key="3">
    <source>
        <dbReference type="EMBL" id="MFC0717309.1"/>
    </source>
</evidence>
<keyword evidence="4" id="KW-1185">Reference proteome</keyword>
<organism evidence="3 4">
    <name type="scientific">Luteimonas padinae</name>
    <dbReference type="NCBI Taxonomy" id="1714359"/>
    <lineage>
        <taxon>Bacteria</taxon>
        <taxon>Pseudomonadati</taxon>
        <taxon>Pseudomonadota</taxon>
        <taxon>Gammaproteobacteria</taxon>
        <taxon>Lysobacterales</taxon>
        <taxon>Lysobacteraceae</taxon>
        <taxon>Luteimonas</taxon>
    </lineage>
</organism>
<dbReference type="Proteomes" id="UP001589898">
    <property type="component" value="Unassembled WGS sequence"/>
</dbReference>
<sequence>MFTTVAAYSDPMEAQLALGLLQAEGIPARLDDIGTAIANWEWRLAIGGIRLRVPDAQAIHARRVLAALEAGEYALDDEGLDDGSGGDDGGGDGERNAGMPGSGRDRGHPSPGKDKGALQAPSRETLSSRIAWAAYMLLGVPLPWRRRRDDGSRVREL</sequence>
<dbReference type="InterPro" id="IPR018551">
    <property type="entry name" value="DUF2007"/>
</dbReference>
<protein>
    <submittedName>
        <fullName evidence="3">Signal transducing protein</fullName>
    </submittedName>
</protein>
<proteinExistence type="predicted"/>
<reference evidence="3 4" key="1">
    <citation type="submission" date="2024-09" db="EMBL/GenBank/DDBJ databases">
        <authorList>
            <person name="Sun Q."/>
            <person name="Mori K."/>
        </authorList>
    </citation>
    <scope>NUCLEOTIDE SEQUENCE [LARGE SCALE GENOMIC DNA]</scope>
    <source>
        <strain evidence="3 4">KCTC 52403</strain>
    </source>
</reference>